<keyword evidence="1 4" id="KW-0479">Metal-binding</keyword>
<evidence type="ECO:0008006" key="9">
    <source>
        <dbReference type="Google" id="ProtNLM"/>
    </source>
</evidence>
<evidence type="ECO:0000256" key="4">
    <source>
        <dbReference type="PIRSR" id="PIRSR602401-1"/>
    </source>
</evidence>
<dbReference type="GO" id="GO:0005506">
    <property type="term" value="F:iron ion binding"/>
    <property type="evidence" value="ECO:0007669"/>
    <property type="project" value="InterPro"/>
</dbReference>
<dbReference type="PRINTS" id="PR00385">
    <property type="entry name" value="P450"/>
</dbReference>
<dbReference type="InterPro" id="IPR050364">
    <property type="entry name" value="Cytochrome_P450_fung"/>
</dbReference>
<dbReference type="InterPro" id="IPR017972">
    <property type="entry name" value="Cyt_P450_CS"/>
</dbReference>
<gene>
    <name evidence="7" type="ORF">INT46_005570</name>
</gene>
<dbReference type="PRINTS" id="PR00463">
    <property type="entry name" value="EP450I"/>
</dbReference>
<dbReference type="GO" id="GO:0004497">
    <property type="term" value="F:monooxygenase activity"/>
    <property type="evidence" value="ECO:0007669"/>
    <property type="project" value="UniProtKB-KW"/>
</dbReference>
<dbReference type="EMBL" id="JAEPRC010000126">
    <property type="protein sequence ID" value="KAG2207597.1"/>
    <property type="molecule type" value="Genomic_DNA"/>
</dbReference>
<keyword evidence="6" id="KW-0472">Membrane</keyword>
<dbReference type="PROSITE" id="PS00086">
    <property type="entry name" value="CYTOCHROME_P450"/>
    <property type="match status" value="1"/>
</dbReference>
<keyword evidence="6" id="KW-1133">Transmembrane helix</keyword>
<protein>
    <recommendedName>
        <fullName evidence="9">Cytochrome P450</fullName>
    </recommendedName>
</protein>
<dbReference type="OrthoDB" id="3934656at2759"/>
<keyword evidence="4 5" id="KW-0349">Heme</keyword>
<name>A0A8H7RC61_9FUNG</name>
<dbReference type="GO" id="GO:0016705">
    <property type="term" value="F:oxidoreductase activity, acting on paired donors, with incorporation or reduction of molecular oxygen"/>
    <property type="evidence" value="ECO:0007669"/>
    <property type="project" value="InterPro"/>
</dbReference>
<keyword evidence="6" id="KW-0812">Transmembrane</keyword>
<evidence type="ECO:0000256" key="2">
    <source>
        <dbReference type="ARBA" id="ARBA00023002"/>
    </source>
</evidence>
<comment type="caution">
    <text evidence="7">The sequence shown here is derived from an EMBL/GenBank/DDBJ whole genome shotgun (WGS) entry which is preliminary data.</text>
</comment>
<keyword evidence="5" id="KW-0503">Monooxygenase</keyword>
<evidence type="ECO:0000256" key="5">
    <source>
        <dbReference type="RuleBase" id="RU000461"/>
    </source>
</evidence>
<comment type="similarity">
    <text evidence="5">Belongs to the cytochrome P450 family.</text>
</comment>
<feature type="transmembrane region" description="Helical" evidence="6">
    <location>
        <begin position="14"/>
        <end position="34"/>
    </location>
</feature>
<evidence type="ECO:0000256" key="1">
    <source>
        <dbReference type="ARBA" id="ARBA00022723"/>
    </source>
</evidence>
<dbReference type="Proteomes" id="UP000650833">
    <property type="component" value="Unassembled WGS sequence"/>
</dbReference>
<dbReference type="SUPFAM" id="SSF48264">
    <property type="entry name" value="Cytochrome P450"/>
    <property type="match status" value="1"/>
</dbReference>
<dbReference type="InterPro" id="IPR036396">
    <property type="entry name" value="Cyt_P450_sf"/>
</dbReference>
<dbReference type="Pfam" id="PF00067">
    <property type="entry name" value="p450"/>
    <property type="match status" value="1"/>
</dbReference>
<dbReference type="AlphaFoldDB" id="A0A8H7RC61"/>
<accession>A0A8H7RC61</accession>
<evidence type="ECO:0000256" key="6">
    <source>
        <dbReference type="SAM" id="Phobius"/>
    </source>
</evidence>
<evidence type="ECO:0000313" key="8">
    <source>
        <dbReference type="Proteomes" id="UP000650833"/>
    </source>
</evidence>
<organism evidence="7 8">
    <name type="scientific">Mucor plumbeus</name>
    <dbReference type="NCBI Taxonomy" id="97098"/>
    <lineage>
        <taxon>Eukaryota</taxon>
        <taxon>Fungi</taxon>
        <taxon>Fungi incertae sedis</taxon>
        <taxon>Mucoromycota</taxon>
        <taxon>Mucoromycotina</taxon>
        <taxon>Mucoromycetes</taxon>
        <taxon>Mucorales</taxon>
        <taxon>Mucorineae</taxon>
        <taxon>Mucoraceae</taxon>
        <taxon>Mucor</taxon>
    </lineage>
</organism>
<keyword evidence="2 5" id="KW-0560">Oxidoreductase</keyword>
<feature type="binding site" description="axial binding residue" evidence="4">
    <location>
        <position position="453"/>
    </location>
    <ligand>
        <name>heme</name>
        <dbReference type="ChEBI" id="CHEBI:30413"/>
    </ligand>
    <ligandPart>
        <name>Fe</name>
        <dbReference type="ChEBI" id="CHEBI:18248"/>
    </ligandPart>
</feature>
<dbReference type="InterPro" id="IPR002401">
    <property type="entry name" value="Cyt_P450_E_grp-I"/>
</dbReference>
<dbReference type="PANTHER" id="PTHR46300">
    <property type="entry name" value="P450, PUTATIVE (EUROFUNG)-RELATED-RELATED"/>
    <property type="match status" value="1"/>
</dbReference>
<comment type="cofactor">
    <cofactor evidence="4">
        <name>heme</name>
        <dbReference type="ChEBI" id="CHEBI:30413"/>
    </cofactor>
</comment>
<dbReference type="Gene3D" id="1.10.630.10">
    <property type="entry name" value="Cytochrome P450"/>
    <property type="match status" value="1"/>
</dbReference>
<keyword evidence="8" id="KW-1185">Reference proteome</keyword>
<dbReference type="GO" id="GO:0020037">
    <property type="term" value="F:heme binding"/>
    <property type="evidence" value="ECO:0007669"/>
    <property type="project" value="InterPro"/>
</dbReference>
<keyword evidence="3 4" id="KW-0408">Iron</keyword>
<evidence type="ECO:0000256" key="3">
    <source>
        <dbReference type="ARBA" id="ARBA00023004"/>
    </source>
</evidence>
<evidence type="ECO:0000313" key="7">
    <source>
        <dbReference type="EMBL" id="KAG2207597.1"/>
    </source>
</evidence>
<dbReference type="InterPro" id="IPR001128">
    <property type="entry name" value="Cyt_P450"/>
</dbReference>
<reference evidence="7" key="1">
    <citation type="submission" date="2020-12" db="EMBL/GenBank/DDBJ databases">
        <title>Metabolic potential, ecology and presence of endohyphal bacteria is reflected in genomic diversity of Mucoromycotina.</title>
        <authorList>
            <person name="Muszewska A."/>
            <person name="Okrasinska A."/>
            <person name="Steczkiewicz K."/>
            <person name="Drgas O."/>
            <person name="Orlowska M."/>
            <person name="Perlinska-Lenart U."/>
            <person name="Aleksandrzak-Piekarczyk T."/>
            <person name="Szatraj K."/>
            <person name="Zielenkiewicz U."/>
            <person name="Pilsyk S."/>
            <person name="Malc E."/>
            <person name="Mieczkowski P."/>
            <person name="Kruszewska J.S."/>
            <person name="Biernat P."/>
            <person name="Pawlowska J."/>
        </authorList>
    </citation>
    <scope>NUCLEOTIDE SEQUENCE</scope>
    <source>
        <strain evidence="7">CBS 226.32</strain>
    </source>
</reference>
<proteinExistence type="inferred from homology"/>
<dbReference type="PANTHER" id="PTHR46300:SF11">
    <property type="entry name" value="OXIDOREDUCTASE, PUTATIVE-RELATED"/>
    <property type="match status" value="1"/>
</dbReference>
<sequence>MEAIKSTRFDKDNLLPIVTVAAAATIIFSTCKFISYKQSKNSKQIPSPSCGYPYIGHMWSFGPLPGKTVSKWHQELGPIIKLKMGCRIWIVLNDPILAQKIFVTRGADTSYRPYSTYSNKYFSNGGRGLAFSQPGVHWNKNRSAALSILAPKQIKNYMESIHKETSELVSRLLESTEKNGYTDPYKSNELCFLNVVFTIAFGRRFESSDDPEFLKIIHIIEKSMKFLALEKDKPNFLPIVSFIDYFAGTQAEMKHFTDTVRNPAFKKFIEEASMKEGPNVVKSLRDDGFNLPDEDRHVLLSDFITGGTDTLSVTFSWNLAIMCHHPELQKRVSSEIDKFIQINGKVPTFNDRTEVPLCLSVMKECMRYRPTTYFGLPHTVDRDIEVDGYLLPKGCTIITNMDSMHKDSKQYPINPESFLPERFINNLKTMQSAANGKIEERDHFNFGWGRRLCPGSYLAEVELFSAFVQVFARCKIEPISEHEYPNIEGARENAGLNILPPPYKVKFIKREDALVNIQLK</sequence>